<dbReference type="InterPro" id="IPR007215">
    <property type="entry name" value="Sulphur_relay_TusB/DsrH"/>
</dbReference>
<accession>A0ABQ2H238</accession>
<proteinExistence type="predicted"/>
<dbReference type="NCBIfam" id="TIGR03011">
    <property type="entry name" value="sulf_tusB_dsrH"/>
    <property type="match status" value="1"/>
</dbReference>
<name>A0ABQ2H238_9PSED</name>
<dbReference type="Pfam" id="PF04077">
    <property type="entry name" value="DsrH"/>
    <property type="match status" value="1"/>
</dbReference>
<evidence type="ECO:0008006" key="3">
    <source>
        <dbReference type="Google" id="ProtNLM"/>
    </source>
</evidence>
<organism evidence="1 2">
    <name type="scientific">Pseudomonas asuensis</name>
    <dbReference type="NCBI Taxonomy" id="1825787"/>
    <lineage>
        <taxon>Bacteria</taxon>
        <taxon>Pseudomonadati</taxon>
        <taxon>Pseudomonadota</taxon>
        <taxon>Gammaproteobacteria</taxon>
        <taxon>Pseudomonadales</taxon>
        <taxon>Pseudomonadaceae</taxon>
        <taxon>Pseudomonas</taxon>
    </lineage>
</organism>
<gene>
    <name evidence="1" type="ORF">GCM10009425_37910</name>
</gene>
<dbReference type="PANTHER" id="PTHR37526">
    <property type="entry name" value="PROTEIN TUSB"/>
    <property type="match status" value="1"/>
</dbReference>
<protein>
    <recommendedName>
        <fullName evidence="3">Sulfurtransferase complex subunit TusB</fullName>
    </recommendedName>
</protein>
<dbReference type="InterPro" id="IPR027396">
    <property type="entry name" value="DsrEFH-like"/>
</dbReference>
<evidence type="ECO:0000313" key="2">
    <source>
        <dbReference type="Proteomes" id="UP000616499"/>
    </source>
</evidence>
<evidence type="ECO:0000313" key="1">
    <source>
        <dbReference type="EMBL" id="GGM23479.1"/>
    </source>
</evidence>
<keyword evidence="2" id="KW-1185">Reference proteome</keyword>
<reference evidence="2" key="1">
    <citation type="journal article" date="2019" name="Int. J. Syst. Evol. Microbiol.">
        <title>The Global Catalogue of Microorganisms (GCM) 10K type strain sequencing project: providing services to taxonomists for standard genome sequencing and annotation.</title>
        <authorList>
            <consortium name="The Broad Institute Genomics Platform"/>
            <consortium name="The Broad Institute Genome Sequencing Center for Infectious Disease"/>
            <person name="Wu L."/>
            <person name="Ma J."/>
        </authorList>
    </citation>
    <scope>NUCLEOTIDE SEQUENCE [LARGE SCALE GENOMIC DNA]</scope>
    <source>
        <strain evidence="2">JCM 13501</strain>
    </source>
</reference>
<dbReference type="Gene3D" id="3.40.1260.10">
    <property type="entry name" value="DsrEFH-like"/>
    <property type="match status" value="1"/>
</dbReference>
<sequence length="66" mass="7470">MGDAAYLLQKSPRSDALLEKLPVGIKGFVLREDVEARGLNETSRFDAIDYEDFVSLCVTYDKVQSW</sequence>
<dbReference type="Proteomes" id="UP000616499">
    <property type="component" value="Unassembled WGS sequence"/>
</dbReference>
<dbReference type="EMBL" id="BMNW01000009">
    <property type="protein sequence ID" value="GGM23479.1"/>
    <property type="molecule type" value="Genomic_DNA"/>
</dbReference>
<comment type="caution">
    <text evidence="1">The sequence shown here is derived from an EMBL/GenBank/DDBJ whole genome shotgun (WGS) entry which is preliminary data.</text>
</comment>
<dbReference type="SUPFAM" id="SSF75169">
    <property type="entry name" value="DsrEFH-like"/>
    <property type="match status" value="1"/>
</dbReference>
<dbReference type="PANTHER" id="PTHR37526:SF1">
    <property type="entry name" value="PROTEIN TUSB"/>
    <property type="match status" value="1"/>
</dbReference>